<evidence type="ECO:0000259" key="3">
    <source>
        <dbReference type="PROSITE" id="PS01124"/>
    </source>
</evidence>
<dbReference type="PANTHER" id="PTHR43436:SF1">
    <property type="entry name" value="TRANSCRIPTIONAL REGULATORY PROTEIN"/>
    <property type="match status" value="1"/>
</dbReference>
<dbReference type="Pfam" id="PF06719">
    <property type="entry name" value="AraC_N"/>
    <property type="match status" value="1"/>
</dbReference>
<dbReference type="EMBL" id="CP046904">
    <property type="protein sequence ID" value="QGZ42373.1"/>
    <property type="molecule type" value="Genomic_DNA"/>
</dbReference>
<evidence type="ECO:0000313" key="5">
    <source>
        <dbReference type="EMBL" id="TWI44937.1"/>
    </source>
</evidence>
<keyword evidence="1" id="KW-0805">Transcription regulation</keyword>
<dbReference type="Gene3D" id="1.10.10.60">
    <property type="entry name" value="Homeodomain-like"/>
    <property type="match status" value="2"/>
</dbReference>
<sequence>MIDKLADILKRHAPHDGAHATALSRVHVLRSVTPTEPIPVIHQPAVCFIAQGRKQTMLGEQAWLYAPRQFLIVSAELPITGQVLDASAAAPYLCLRLDLDPATIATVIEDAAPNASADDAPAVGVAVSSAPPQLLDAVVRLAGLLDASEGERRFLAPPAEREILYRLLMGEQSDRLRQIAYADSKLARINRAIVWIKSNYARTLRVEEMAAQVNMSTSSFHEHFRTVTSMSPLQYQKQIRLQEARRLMLAQALDAATAGFQVGYESPSQFSREYARRFGLPPKRDIEKIRALPVFA</sequence>
<dbReference type="GO" id="GO:0043565">
    <property type="term" value="F:sequence-specific DNA binding"/>
    <property type="evidence" value="ECO:0007669"/>
    <property type="project" value="InterPro"/>
</dbReference>
<organism evidence="5 6">
    <name type="scientific">Pseudoduganella flava</name>
    <dbReference type="NCBI Taxonomy" id="871742"/>
    <lineage>
        <taxon>Bacteria</taxon>
        <taxon>Pseudomonadati</taxon>
        <taxon>Pseudomonadota</taxon>
        <taxon>Betaproteobacteria</taxon>
        <taxon>Burkholderiales</taxon>
        <taxon>Oxalobacteraceae</taxon>
        <taxon>Telluria group</taxon>
        <taxon>Pseudoduganella</taxon>
    </lineage>
</organism>
<reference evidence="5 6" key="1">
    <citation type="journal article" date="2015" name="Stand. Genomic Sci.">
        <title>Genomic Encyclopedia of Bacterial and Archaeal Type Strains, Phase III: the genomes of soil and plant-associated and newly described type strains.</title>
        <authorList>
            <person name="Whitman W.B."/>
            <person name="Woyke T."/>
            <person name="Klenk H.P."/>
            <person name="Zhou Y."/>
            <person name="Lilburn T.G."/>
            <person name="Beck B.J."/>
            <person name="De Vos P."/>
            <person name="Vandamme P."/>
            <person name="Eisen J.A."/>
            <person name="Garrity G."/>
            <person name="Hugenholtz P."/>
            <person name="Kyrpides N.C."/>
        </authorList>
    </citation>
    <scope>NUCLEOTIDE SEQUENCE [LARGE SCALE GENOMIC DNA]</scope>
    <source>
        <strain evidence="5 6">CGMCC 1.10685</strain>
    </source>
</reference>
<evidence type="ECO:0000256" key="1">
    <source>
        <dbReference type="ARBA" id="ARBA00023015"/>
    </source>
</evidence>
<keyword evidence="7" id="KW-1185">Reference proteome</keyword>
<reference evidence="5" key="2">
    <citation type="submission" date="2019-07" db="EMBL/GenBank/DDBJ databases">
        <authorList>
            <person name="Whitman W."/>
            <person name="Huntemann M."/>
            <person name="Clum A."/>
            <person name="Pillay M."/>
            <person name="Palaniappan K."/>
            <person name="Varghese N."/>
            <person name="Mikhailova N."/>
            <person name="Stamatis D."/>
            <person name="Reddy T."/>
            <person name="Daum C."/>
            <person name="Shapiro N."/>
            <person name="Ivanova N."/>
            <person name="Kyrpides N."/>
            <person name="Woyke T."/>
        </authorList>
    </citation>
    <scope>NUCLEOTIDE SEQUENCE</scope>
    <source>
        <strain evidence="5">CGMCC 1.10685</strain>
    </source>
</reference>
<accession>A0A562PKJ6</accession>
<keyword evidence="2" id="KW-0804">Transcription</keyword>
<name>A0A562PKJ6_9BURK</name>
<feature type="domain" description="HTH araC/xylS-type" evidence="3">
    <location>
        <begin position="190"/>
        <end position="288"/>
    </location>
</feature>
<dbReference type="InterPro" id="IPR009594">
    <property type="entry name" value="Tscrpt_reg_HTH_AraC_N"/>
</dbReference>
<dbReference type="SUPFAM" id="SSF46689">
    <property type="entry name" value="Homeodomain-like"/>
    <property type="match status" value="2"/>
</dbReference>
<evidence type="ECO:0000256" key="2">
    <source>
        <dbReference type="ARBA" id="ARBA00023163"/>
    </source>
</evidence>
<evidence type="ECO:0000313" key="7">
    <source>
        <dbReference type="Proteomes" id="UP000437862"/>
    </source>
</evidence>
<dbReference type="PANTHER" id="PTHR43436">
    <property type="entry name" value="ARAC-FAMILY TRANSCRIPTIONAL REGULATOR"/>
    <property type="match status" value="1"/>
</dbReference>
<dbReference type="PROSITE" id="PS01124">
    <property type="entry name" value="HTH_ARAC_FAMILY_2"/>
    <property type="match status" value="1"/>
</dbReference>
<gene>
    <name evidence="4" type="ORF">GO485_27310</name>
    <name evidence="5" type="ORF">IP92_04112</name>
</gene>
<dbReference type="AlphaFoldDB" id="A0A562PKJ6"/>
<reference evidence="4 7" key="3">
    <citation type="submission" date="2019-12" db="EMBL/GenBank/DDBJ databases">
        <title>Draft Genome Sequences of Six Type Strains of the Genus Massilia.</title>
        <authorList>
            <person name="Miess H."/>
            <person name="Frediansyah A."/>
            <person name="Goeker M."/>
            <person name="Gross H."/>
        </authorList>
    </citation>
    <scope>NUCLEOTIDE SEQUENCE [LARGE SCALE GENOMIC DNA]</scope>
    <source>
        <strain evidence="4 7">DSM 26639</strain>
    </source>
</reference>
<dbReference type="SMART" id="SM00342">
    <property type="entry name" value="HTH_ARAC"/>
    <property type="match status" value="1"/>
</dbReference>
<proteinExistence type="predicted"/>
<dbReference type="EMBL" id="VLKW01000008">
    <property type="protein sequence ID" value="TWI44937.1"/>
    <property type="molecule type" value="Genomic_DNA"/>
</dbReference>
<evidence type="ECO:0000313" key="4">
    <source>
        <dbReference type="EMBL" id="QGZ42373.1"/>
    </source>
</evidence>
<dbReference type="InterPro" id="IPR009057">
    <property type="entry name" value="Homeodomain-like_sf"/>
</dbReference>
<dbReference type="OrthoDB" id="34150at2"/>
<keyword evidence="5" id="KW-0238">DNA-binding</keyword>
<dbReference type="GO" id="GO:0003700">
    <property type="term" value="F:DNA-binding transcription factor activity"/>
    <property type="evidence" value="ECO:0007669"/>
    <property type="project" value="InterPro"/>
</dbReference>
<dbReference type="Proteomes" id="UP000315112">
    <property type="component" value="Unassembled WGS sequence"/>
</dbReference>
<dbReference type="RefSeq" id="WP_145878519.1">
    <property type="nucleotide sequence ID" value="NZ_CP046904.1"/>
</dbReference>
<dbReference type="Proteomes" id="UP000437862">
    <property type="component" value="Chromosome"/>
</dbReference>
<evidence type="ECO:0000313" key="6">
    <source>
        <dbReference type="Proteomes" id="UP000315112"/>
    </source>
</evidence>
<dbReference type="Pfam" id="PF12833">
    <property type="entry name" value="HTH_18"/>
    <property type="match status" value="1"/>
</dbReference>
<dbReference type="InterPro" id="IPR018060">
    <property type="entry name" value="HTH_AraC"/>
</dbReference>
<protein>
    <submittedName>
        <fullName evidence="5">AraC-like DNA-binding protein</fullName>
    </submittedName>
    <submittedName>
        <fullName evidence="4">Helix-turn-helix domain-containing protein</fullName>
    </submittedName>
</protein>